<comment type="caution">
    <text evidence="2">The sequence shown here is derived from an EMBL/GenBank/DDBJ whole genome shotgun (WGS) entry which is preliminary data.</text>
</comment>
<gene>
    <name evidence="2" type="ORF">BESB_085370</name>
</gene>
<dbReference type="GeneID" id="40313463"/>
<sequence length="130" mass="15243">MNPFQSSSSDITIGRGDVVKEGWLCKQSKFLKDWRRRWFVLTPYCLCSYKTSDIYRSKPTEVLYLRDCSTVKSADEDIQKENAFRVDTPNRVFFLIADNNQEKESWIGHIGRQMVRPSVMVNECYGQDNE</sequence>
<dbReference type="SUPFAM" id="SSF50729">
    <property type="entry name" value="PH domain-like"/>
    <property type="match status" value="1"/>
</dbReference>
<dbReference type="KEGG" id="bbes:BESB_085370"/>
<dbReference type="Proteomes" id="UP000224006">
    <property type="component" value="Chromosome VIII"/>
</dbReference>
<protein>
    <submittedName>
        <fullName evidence="2">AtPH1 family protein</fullName>
    </submittedName>
</protein>
<dbReference type="Gene3D" id="2.30.29.30">
    <property type="entry name" value="Pleckstrin-homology domain (PH domain)/Phosphotyrosine-binding domain (PTB)"/>
    <property type="match status" value="1"/>
</dbReference>
<dbReference type="InterPro" id="IPR001849">
    <property type="entry name" value="PH_domain"/>
</dbReference>
<name>A0A2A9M4D2_BESBE</name>
<dbReference type="PANTHER" id="PTHR14336:SF8">
    <property type="entry name" value="PROTEIN OPY1"/>
    <property type="match status" value="1"/>
</dbReference>
<evidence type="ECO:0000313" key="2">
    <source>
        <dbReference type="EMBL" id="PFH33338.1"/>
    </source>
</evidence>
<dbReference type="CDD" id="cd13276">
    <property type="entry name" value="PH_AtPH1"/>
    <property type="match status" value="1"/>
</dbReference>
<dbReference type="InterPro" id="IPR011993">
    <property type="entry name" value="PH-like_dom_sf"/>
</dbReference>
<dbReference type="InterPro" id="IPR051707">
    <property type="entry name" value="PI-Interact_SigTrans_Reg"/>
</dbReference>
<dbReference type="EMBL" id="NWUJ01000009">
    <property type="protein sequence ID" value="PFH33338.1"/>
    <property type="molecule type" value="Genomic_DNA"/>
</dbReference>
<dbReference type="OrthoDB" id="185175at2759"/>
<evidence type="ECO:0000313" key="3">
    <source>
        <dbReference type="Proteomes" id="UP000224006"/>
    </source>
</evidence>
<dbReference type="Pfam" id="PF00169">
    <property type="entry name" value="PH"/>
    <property type="match status" value="1"/>
</dbReference>
<dbReference type="PANTHER" id="PTHR14336">
    <property type="entry name" value="TANDEM PH DOMAIN CONTAINING PROTEIN"/>
    <property type="match status" value="1"/>
</dbReference>
<keyword evidence="3" id="KW-1185">Reference proteome</keyword>
<feature type="domain" description="PH" evidence="1">
    <location>
        <begin position="17"/>
        <end position="115"/>
    </location>
</feature>
<evidence type="ECO:0000259" key="1">
    <source>
        <dbReference type="PROSITE" id="PS50003"/>
    </source>
</evidence>
<dbReference type="STRING" id="94643.A0A2A9M4D2"/>
<dbReference type="PROSITE" id="PS50003">
    <property type="entry name" value="PH_DOMAIN"/>
    <property type="match status" value="1"/>
</dbReference>
<organism evidence="2 3">
    <name type="scientific">Besnoitia besnoiti</name>
    <name type="common">Apicomplexan protozoan</name>
    <dbReference type="NCBI Taxonomy" id="94643"/>
    <lineage>
        <taxon>Eukaryota</taxon>
        <taxon>Sar</taxon>
        <taxon>Alveolata</taxon>
        <taxon>Apicomplexa</taxon>
        <taxon>Conoidasida</taxon>
        <taxon>Coccidia</taxon>
        <taxon>Eucoccidiorida</taxon>
        <taxon>Eimeriorina</taxon>
        <taxon>Sarcocystidae</taxon>
        <taxon>Besnoitia</taxon>
    </lineage>
</organism>
<dbReference type="VEuPathDB" id="ToxoDB:BESB_085370"/>
<dbReference type="FunFam" id="2.30.29.30:FF:000286">
    <property type="entry name" value="PH-protein kinase domain containing protein"/>
    <property type="match status" value="1"/>
</dbReference>
<accession>A0A2A9M4D2</accession>
<dbReference type="AlphaFoldDB" id="A0A2A9M4D2"/>
<dbReference type="RefSeq" id="XP_029217347.1">
    <property type="nucleotide sequence ID" value="XM_029366887.1"/>
</dbReference>
<proteinExistence type="predicted"/>
<reference evidence="2 3" key="1">
    <citation type="submission" date="2017-09" db="EMBL/GenBank/DDBJ databases">
        <title>Genome sequencing of Besnoitia besnoiti strain Bb-Ger1.</title>
        <authorList>
            <person name="Schares G."/>
            <person name="Venepally P."/>
            <person name="Lorenzi H.A."/>
        </authorList>
    </citation>
    <scope>NUCLEOTIDE SEQUENCE [LARGE SCALE GENOMIC DNA]</scope>
    <source>
        <strain evidence="2 3">Bb-Ger1</strain>
    </source>
</reference>
<dbReference type="SMART" id="SM00233">
    <property type="entry name" value="PH"/>
    <property type="match status" value="1"/>
</dbReference>